<comment type="caution">
    <text evidence="1">The sequence shown here is derived from an EMBL/GenBank/DDBJ whole genome shotgun (WGS) entry which is preliminary data.</text>
</comment>
<gene>
    <name evidence="1" type="ORF">M119_4784</name>
</gene>
<reference evidence="1 2" key="1">
    <citation type="submission" date="2014-02" db="EMBL/GenBank/DDBJ databases">
        <authorList>
            <person name="Sears C."/>
            <person name="Carroll K."/>
            <person name="Sack B.R."/>
            <person name="Qadri F."/>
            <person name="Myers L.L."/>
            <person name="Chung G.-T."/>
            <person name="Escheverria P."/>
            <person name="Fraser C.M."/>
            <person name="Sadzewicz L."/>
            <person name="Shefchek K.A."/>
            <person name="Tallon L."/>
            <person name="Das S.P."/>
            <person name="Daugherty S."/>
            <person name="Mongodin E.F."/>
        </authorList>
    </citation>
    <scope>NUCLEOTIDE SEQUENCE [LARGE SCALE GENOMIC DNA]</scope>
    <source>
        <strain evidence="1 2">3783N1-6</strain>
    </source>
</reference>
<protein>
    <submittedName>
        <fullName evidence="1">Rhs domain protein</fullName>
    </submittedName>
</protein>
<name>A0AB73AS62_BACFG</name>
<feature type="non-terminal residue" evidence="1">
    <location>
        <position position="262"/>
    </location>
</feature>
<dbReference type="EMBL" id="JGEU01000014">
    <property type="protein sequence ID" value="EYB12060.1"/>
    <property type="molecule type" value="Genomic_DNA"/>
</dbReference>
<dbReference type="Proteomes" id="UP000021175">
    <property type="component" value="Unassembled WGS sequence"/>
</dbReference>
<organism evidence="1 2">
    <name type="scientific">Bacteroides fragilis str. 3783N1-6</name>
    <dbReference type="NCBI Taxonomy" id="1339310"/>
    <lineage>
        <taxon>Bacteria</taxon>
        <taxon>Pseudomonadati</taxon>
        <taxon>Bacteroidota</taxon>
        <taxon>Bacteroidia</taxon>
        <taxon>Bacteroidales</taxon>
        <taxon>Bacteroidaceae</taxon>
        <taxon>Bacteroides</taxon>
    </lineage>
</organism>
<sequence length="262" mass="26250">MADTGYFDSVSANLKTGVGAQVKGISEGVKANSDAGVSPSVNALDTGVKAAAAIGGLADGLSEAAMLPVLGAMGMKGMACLPISKQLDPVIGVDIHLVTIPPSPVVPMPHPYVGVLLRPQDFIAAAVSSFIPPPPTAEQTGDADSAKLAEVGHTVLTMAVGMLGATVKIGGFIPRAVASTPTRSIPHIPMGAGWAAPSAAIPKNNGHAFMGSLTVLADGMPFSGGGAHLHLDCNDVGIPSVHKVPGMFLPTGVINPIPPARQ</sequence>
<evidence type="ECO:0000313" key="2">
    <source>
        <dbReference type="Proteomes" id="UP000021175"/>
    </source>
</evidence>
<proteinExistence type="predicted"/>
<dbReference type="AlphaFoldDB" id="A0AB73AS62"/>
<accession>A0AB73AS62</accession>
<evidence type="ECO:0000313" key="1">
    <source>
        <dbReference type="EMBL" id="EYB12060.1"/>
    </source>
</evidence>